<evidence type="ECO:0000256" key="2">
    <source>
        <dbReference type="SAM" id="Phobius"/>
    </source>
</evidence>
<protein>
    <submittedName>
        <fullName evidence="4">GTPase</fullName>
    </submittedName>
</protein>
<keyword evidence="2" id="KW-1133">Transmembrane helix</keyword>
<sequence length="685" mass="75423">MRISPWQIAVLVLPIVAIVVFLLIAAGQQIRAWGLNWIWAVVIFVLLGWRWLIGRWTNPMRAQAEALVSQINADLEAATDQATAEVEKSRPKVPASTSDSAFDGTFGSTPNSRVEAALTQTLELAQADPPIWEDWPIFWQRCLSLVTAVAQAYHPELKRPLLNIYVPEAYGLIRGTVDDTDRMMQKLSPVLSQISIGQMVAGVELYQKLEPSAKKLMTAFNWAQWVLNPVAAIARQTSAQYSNQANQQILLNLSNLLREATLRNLAQQAVALYGGGGVELALSELAPSTPALASAKTQTLGEILERAEPVEAIEQKPLNILLIGRTGAGKSSVINTLFRAEAAMVDALPSTDKIQSYRWQAGSTDGTVDGLTNGIDNGTERLTLWDTPGYEQVARPDLRDQVLDYASQADLLLLVTPALDPALQMDADFLREMRQQVSDLPVLAIVNQVDKLRPIREWSPPYHWRTGAWPKETAIRAAVAYRAEQLGEYCTQVLPLVASNPQRTAWGDDELATALVEAIAPTKQLRLTRFLRSQSARTTACATIIDRYSFQMTTTEGLAKLLKSPVLQFVSTLTTGTPALGALLTAKIPVEEVPIVLGKLQMAYELFSLLSTDSSWRSAGMATFDLLSLWPLLLRSSDRSADQQAWALGHALVEYWTQTVPLSQLESRVAYYLDQPKSSPSIDSN</sequence>
<dbReference type="GO" id="GO:0002098">
    <property type="term" value="P:tRNA wobble uridine modification"/>
    <property type="evidence" value="ECO:0007669"/>
    <property type="project" value="TreeGrafter"/>
</dbReference>
<dbReference type="InterPro" id="IPR027417">
    <property type="entry name" value="P-loop_NTPase"/>
</dbReference>
<accession>A0A2W4WV47</accession>
<evidence type="ECO:0000256" key="1">
    <source>
        <dbReference type="SAM" id="MobiDB-lite"/>
    </source>
</evidence>
<reference evidence="4 5" key="2">
    <citation type="submission" date="2018-06" db="EMBL/GenBank/DDBJ databases">
        <title>Metagenomic assembly of (sub)arctic Cyanobacteria and their associated microbiome from non-axenic cultures.</title>
        <authorList>
            <person name="Baurain D."/>
        </authorList>
    </citation>
    <scope>NUCLEOTIDE SEQUENCE [LARGE SCALE GENOMIC DNA]</scope>
    <source>
        <strain evidence="4">ULC027bin1</strain>
    </source>
</reference>
<dbReference type="PANTHER" id="PTHR42714">
    <property type="entry name" value="TRNA MODIFICATION GTPASE GTPBP3"/>
    <property type="match status" value="1"/>
</dbReference>
<dbReference type="GO" id="GO:0005525">
    <property type="term" value="F:GTP binding"/>
    <property type="evidence" value="ECO:0007669"/>
    <property type="project" value="InterPro"/>
</dbReference>
<dbReference type="Pfam" id="PF01926">
    <property type="entry name" value="MMR_HSR1"/>
    <property type="match status" value="1"/>
</dbReference>
<gene>
    <name evidence="4" type="ORF">DCF15_21295</name>
</gene>
<name>A0A2W4WV47_9CYAN</name>
<proteinExistence type="predicted"/>
<dbReference type="SUPFAM" id="SSF52540">
    <property type="entry name" value="P-loop containing nucleoside triphosphate hydrolases"/>
    <property type="match status" value="1"/>
</dbReference>
<comment type="caution">
    <text evidence="4">The sequence shown here is derived from an EMBL/GenBank/DDBJ whole genome shotgun (WGS) entry which is preliminary data.</text>
</comment>
<dbReference type="Gene3D" id="3.40.50.300">
    <property type="entry name" value="P-loop containing nucleotide triphosphate hydrolases"/>
    <property type="match status" value="1"/>
</dbReference>
<feature type="compositionally biased region" description="Polar residues" evidence="1">
    <location>
        <begin position="95"/>
        <end position="110"/>
    </location>
</feature>
<feature type="region of interest" description="Disordered" evidence="1">
    <location>
        <begin position="86"/>
        <end position="110"/>
    </location>
</feature>
<feature type="domain" description="G" evidence="3">
    <location>
        <begin position="320"/>
        <end position="447"/>
    </location>
</feature>
<dbReference type="GO" id="GO:0030488">
    <property type="term" value="P:tRNA methylation"/>
    <property type="evidence" value="ECO:0007669"/>
    <property type="project" value="TreeGrafter"/>
</dbReference>
<dbReference type="PANTHER" id="PTHR42714:SF2">
    <property type="entry name" value="TRNA MODIFICATION GTPASE GTPBP3, MITOCHONDRIAL"/>
    <property type="match status" value="1"/>
</dbReference>
<reference evidence="5" key="1">
    <citation type="submission" date="2018-04" db="EMBL/GenBank/DDBJ databases">
        <authorList>
            <person name="Cornet L."/>
        </authorList>
    </citation>
    <scope>NUCLEOTIDE SEQUENCE [LARGE SCALE GENOMIC DNA]</scope>
</reference>
<dbReference type="InterPro" id="IPR006073">
    <property type="entry name" value="GTP-bd"/>
</dbReference>
<keyword evidence="2" id="KW-0812">Transmembrane</keyword>
<keyword evidence="2" id="KW-0472">Membrane</keyword>
<evidence type="ECO:0000313" key="5">
    <source>
        <dbReference type="Proteomes" id="UP000249794"/>
    </source>
</evidence>
<evidence type="ECO:0000313" key="4">
    <source>
        <dbReference type="EMBL" id="PZO45749.1"/>
    </source>
</evidence>
<feature type="transmembrane region" description="Helical" evidence="2">
    <location>
        <begin position="6"/>
        <end position="26"/>
    </location>
</feature>
<dbReference type="PRINTS" id="PR00449">
    <property type="entry name" value="RASTRNSFRMNG"/>
</dbReference>
<dbReference type="GO" id="GO:0005829">
    <property type="term" value="C:cytosol"/>
    <property type="evidence" value="ECO:0007669"/>
    <property type="project" value="TreeGrafter"/>
</dbReference>
<dbReference type="Proteomes" id="UP000249794">
    <property type="component" value="Unassembled WGS sequence"/>
</dbReference>
<dbReference type="AlphaFoldDB" id="A0A2W4WV47"/>
<evidence type="ECO:0000259" key="3">
    <source>
        <dbReference type="Pfam" id="PF01926"/>
    </source>
</evidence>
<feature type="transmembrane region" description="Helical" evidence="2">
    <location>
        <begin position="33"/>
        <end position="52"/>
    </location>
</feature>
<organism evidence="4 5">
    <name type="scientific">Phormidesmis priestleyi</name>
    <dbReference type="NCBI Taxonomy" id="268141"/>
    <lineage>
        <taxon>Bacteria</taxon>
        <taxon>Bacillati</taxon>
        <taxon>Cyanobacteriota</taxon>
        <taxon>Cyanophyceae</taxon>
        <taxon>Leptolyngbyales</taxon>
        <taxon>Leptolyngbyaceae</taxon>
        <taxon>Phormidesmis</taxon>
    </lineage>
</organism>
<dbReference type="EMBL" id="QBMP01000346">
    <property type="protein sequence ID" value="PZO45749.1"/>
    <property type="molecule type" value="Genomic_DNA"/>
</dbReference>